<accession>A0A7S6PTD8</accession>
<dbReference type="AlphaFoldDB" id="A0A7S6PTD8"/>
<feature type="domain" description="NADH:quinone oxidoreductase/Mrp antiporter transmembrane" evidence="18">
    <location>
        <begin position="108"/>
        <end position="388"/>
    </location>
</feature>
<keyword evidence="6 17" id="KW-0813">Transport</keyword>
<evidence type="ECO:0000256" key="10">
    <source>
        <dbReference type="ARBA" id="ARBA00022982"/>
    </source>
</evidence>
<dbReference type="EMBL" id="MT012684">
    <property type="protein sequence ID" value="QOU09734.1"/>
    <property type="molecule type" value="Genomic_DNA"/>
</dbReference>
<dbReference type="PANTHER" id="PTHR43507">
    <property type="entry name" value="NADH-UBIQUINONE OXIDOREDUCTASE CHAIN 4"/>
    <property type="match status" value="1"/>
</dbReference>
<comment type="function">
    <text evidence="17">Core subunit of the mitochondrial membrane respiratory chain NADH dehydrogenase (Complex I) which catalyzes electron transfer from NADH through the respiratory chain, using ubiquinone as an electron acceptor. Essential for the catalytic activity and assembly of complex I.</text>
</comment>
<comment type="subcellular location">
    <subcellularLocation>
        <location evidence="2 17">Mitochondrion membrane</location>
        <topology evidence="2 17">Multi-pass membrane protein</topology>
    </subcellularLocation>
</comment>
<keyword evidence="15 17" id="KW-0472">Membrane</keyword>
<evidence type="ECO:0000256" key="6">
    <source>
        <dbReference type="ARBA" id="ARBA00022448"/>
    </source>
</evidence>
<evidence type="ECO:0000256" key="1">
    <source>
        <dbReference type="ARBA" id="ARBA00003257"/>
    </source>
</evidence>
<evidence type="ECO:0000256" key="4">
    <source>
        <dbReference type="ARBA" id="ARBA00012944"/>
    </source>
</evidence>
<reference evidence="20" key="2">
    <citation type="submission" date="2020-02" db="EMBL/GenBank/DDBJ databases">
        <authorList>
            <person name="Wu T."/>
            <person name="Chen Y."/>
            <person name="Chang Q."/>
        </authorList>
    </citation>
    <scope>NUCLEOTIDE SEQUENCE</scope>
</reference>
<comment type="catalytic activity">
    <reaction evidence="16 17">
        <text>a ubiquinone + NADH + 5 H(+)(in) = a ubiquinol + NAD(+) + 4 H(+)(out)</text>
        <dbReference type="Rhea" id="RHEA:29091"/>
        <dbReference type="Rhea" id="RHEA-COMP:9565"/>
        <dbReference type="Rhea" id="RHEA-COMP:9566"/>
        <dbReference type="ChEBI" id="CHEBI:15378"/>
        <dbReference type="ChEBI" id="CHEBI:16389"/>
        <dbReference type="ChEBI" id="CHEBI:17976"/>
        <dbReference type="ChEBI" id="CHEBI:57540"/>
        <dbReference type="ChEBI" id="CHEBI:57945"/>
        <dbReference type="EC" id="7.1.1.2"/>
    </reaction>
</comment>
<dbReference type="GeneID" id="63371898"/>
<evidence type="ECO:0000256" key="3">
    <source>
        <dbReference type="ARBA" id="ARBA00009025"/>
    </source>
</evidence>
<evidence type="ECO:0000256" key="5">
    <source>
        <dbReference type="ARBA" id="ARBA00021006"/>
    </source>
</evidence>
<keyword evidence="8 17" id="KW-0812">Transmembrane</keyword>
<dbReference type="Pfam" id="PF01059">
    <property type="entry name" value="Oxidored_q5_N"/>
    <property type="match status" value="1"/>
</dbReference>
<organism evidence="20">
    <name type="scientific">Argas persicus</name>
    <dbReference type="NCBI Taxonomy" id="34603"/>
    <lineage>
        <taxon>Eukaryota</taxon>
        <taxon>Metazoa</taxon>
        <taxon>Ecdysozoa</taxon>
        <taxon>Arthropoda</taxon>
        <taxon>Chelicerata</taxon>
        <taxon>Arachnida</taxon>
        <taxon>Acari</taxon>
        <taxon>Parasitiformes</taxon>
        <taxon>Ixodida</taxon>
        <taxon>Ixodoidea</taxon>
        <taxon>Argasidae</taxon>
        <taxon>Argasinae</taxon>
        <taxon>Argas</taxon>
    </lineage>
</organism>
<comment type="function">
    <text evidence="1">Core subunit of the mitochondrial membrane respiratory chain NADH dehydrogenase (Complex I) that is believed to belong to the minimal assembly required for catalysis. Complex I functions in the transfer of electrons from NADH to the respiratory chain. The immediate electron acceptor for the enzyme is believed to be ubiquinone.</text>
</comment>
<keyword evidence="11 17" id="KW-1133">Transmembrane helix</keyword>
<evidence type="ECO:0000256" key="11">
    <source>
        <dbReference type="ARBA" id="ARBA00022989"/>
    </source>
</evidence>
<sequence>MKVLGVVFLFFVMMCLCMHLCLVEIFFFILVGMVMLLMILDWESMWMNYVMEMFSLDVMSVSLIMLSFWISMLMVLASFEGVIIKSRLFYFYLLLMLIMLIFCFSFVNFMFFFIAFEGVLFPIIMIIFVWGYQPERLQAGIYMLFYTLFGSLPLLVYLLGSDCSLNFIYLFNGEGESWGVLLFFVVFAFLVKVPMYMLHLWLPKAHVEAPISGSMILAGVLLKLGIYGLYRFKIVILDLVGLYSSFFMSVSLIGGVVIGLVCLSQVDLKALIAYSSICHMSMALGGFFSMNVWGGDGALLMMIGHGLCSSGLFCLANFMYERFYTRSMLLLKGLGLIFPFLSLWWFLFCVINMAAPPSMNFVSEVVLLGSMIKYSLFFLLVLFFLSFFSACYSFYMYSYTQHGSGWVVFGVKMISEREYLLMFLHFIPLSIWILKMKIFANWF</sequence>
<protein>
    <recommendedName>
        <fullName evidence="5 17">NADH-ubiquinone oxidoreductase chain 4</fullName>
        <ecNumber evidence="4 17">7.1.1.2</ecNumber>
    </recommendedName>
</protein>
<gene>
    <name evidence="20" type="primary">ND4</name>
</gene>
<dbReference type="GO" id="GO:0015990">
    <property type="term" value="P:electron transport coupled proton transport"/>
    <property type="evidence" value="ECO:0007669"/>
    <property type="project" value="TreeGrafter"/>
</dbReference>
<evidence type="ECO:0000256" key="16">
    <source>
        <dbReference type="ARBA" id="ARBA00049551"/>
    </source>
</evidence>
<dbReference type="GO" id="GO:0008137">
    <property type="term" value="F:NADH dehydrogenase (ubiquinone) activity"/>
    <property type="evidence" value="ECO:0007669"/>
    <property type="project" value="UniProtKB-UniRule"/>
</dbReference>
<feature type="transmembrane region" description="Helical" evidence="17">
    <location>
        <begin position="374"/>
        <end position="398"/>
    </location>
</feature>
<keyword evidence="7 17" id="KW-0679">Respiratory chain</keyword>
<evidence type="ECO:0000256" key="13">
    <source>
        <dbReference type="ARBA" id="ARBA00023075"/>
    </source>
</evidence>
<keyword evidence="9" id="KW-1278">Translocase</keyword>
<keyword evidence="12 17" id="KW-0520">NAD</keyword>
<evidence type="ECO:0000256" key="15">
    <source>
        <dbReference type="ARBA" id="ARBA00023136"/>
    </source>
</evidence>
<feature type="transmembrane region" description="Helical" evidence="17">
    <location>
        <begin position="89"/>
        <end position="107"/>
    </location>
</feature>
<dbReference type="GO" id="GO:0042773">
    <property type="term" value="P:ATP synthesis coupled electron transport"/>
    <property type="evidence" value="ECO:0007669"/>
    <property type="project" value="InterPro"/>
</dbReference>
<dbReference type="GO" id="GO:0031966">
    <property type="term" value="C:mitochondrial membrane"/>
    <property type="evidence" value="ECO:0007669"/>
    <property type="project" value="UniProtKB-SubCell"/>
</dbReference>
<feature type="transmembrane region" description="Helical" evidence="17">
    <location>
        <begin position="113"/>
        <end position="132"/>
    </location>
</feature>
<feature type="transmembrane region" description="Helical" evidence="17">
    <location>
        <begin position="270"/>
        <end position="293"/>
    </location>
</feature>
<evidence type="ECO:0000256" key="8">
    <source>
        <dbReference type="ARBA" id="ARBA00022692"/>
    </source>
</evidence>
<evidence type="ECO:0000256" key="7">
    <source>
        <dbReference type="ARBA" id="ARBA00022660"/>
    </source>
</evidence>
<evidence type="ECO:0000256" key="14">
    <source>
        <dbReference type="ARBA" id="ARBA00023128"/>
    </source>
</evidence>
<proteinExistence type="inferred from homology"/>
<evidence type="ECO:0000259" key="19">
    <source>
        <dbReference type="Pfam" id="PF01059"/>
    </source>
</evidence>
<dbReference type="InterPro" id="IPR003918">
    <property type="entry name" value="NADH_UbQ_OxRdtase"/>
</dbReference>
<dbReference type="InterPro" id="IPR001750">
    <property type="entry name" value="ND/Mrp_TM"/>
</dbReference>
<dbReference type="Pfam" id="PF00361">
    <property type="entry name" value="Proton_antipo_M"/>
    <property type="match status" value="1"/>
</dbReference>
<evidence type="ECO:0000256" key="9">
    <source>
        <dbReference type="ARBA" id="ARBA00022967"/>
    </source>
</evidence>
<feature type="domain" description="NADH:ubiquinone oxidoreductase chain 4 N-terminal" evidence="19">
    <location>
        <begin position="7"/>
        <end position="102"/>
    </location>
</feature>
<feature type="transmembrane region" description="Helical" evidence="17">
    <location>
        <begin position="209"/>
        <end position="230"/>
    </location>
</feature>
<keyword evidence="10 17" id="KW-0249">Electron transport</keyword>
<feature type="transmembrane region" description="Helical" evidence="17">
    <location>
        <begin position="242"/>
        <end position="263"/>
    </location>
</feature>
<feature type="transmembrane region" description="Helical" evidence="17">
    <location>
        <begin position="299"/>
        <end position="320"/>
    </location>
</feature>
<evidence type="ECO:0000313" key="20">
    <source>
        <dbReference type="EMBL" id="QOU09734.1"/>
    </source>
</evidence>
<feature type="transmembrane region" description="Helical" evidence="17">
    <location>
        <begin position="7"/>
        <end position="38"/>
    </location>
</feature>
<name>A0A7S6PTD8_9ACAR</name>
<geneLocation type="mitochondrion" evidence="20"/>
<dbReference type="EC" id="7.1.1.2" evidence="4 17"/>
<evidence type="ECO:0000256" key="12">
    <source>
        <dbReference type="ARBA" id="ARBA00023027"/>
    </source>
</evidence>
<comment type="similarity">
    <text evidence="3 17">Belongs to the complex I subunit 4 family.</text>
</comment>
<dbReference type="GO" id="GO:0048039">
    <property type="term" value="F:ubiquinone binding"/>
    <property type="evidence" value="ECO:0007669"/>
    <property type="project" value="TreeGrafter"/>
</dbReference>
<dbReference type="CTD" id="4538"/>
<keyword evidence="13 17" id="KW-0830">Ubiquinone</keyword>
<dbReference type="InterPro" id="IPR000260">
    <property type="entry name" value="NADH4_N"/>
</dbReference>
<dbReference type="PANTHER" id="PTHR43507:SF20">
    <property type="entry name" value="NADH-UBIQUINONE OXIDOREDUCTASE CHAIN 4"/>
    <property type="match status" value="1"/>
</dbReference>
<evidence type="ECO:0000256" key="2">
    <source>
        <dbReference type="ARBA" id="ARBA00004225"/>
    </source>
</evidence>
<feature type="transmembrane region" description="Helical" evidence="17">
    <location>
        <begin position="58"/>
        <end position="77"/>
    </location>
</feature>
<reference evidence="20" key="1">
    <citation type="journal article" date="2020" name="Mitochondrial DNA Part B Resour">
        <title>Complete mitochondrial genome of Argas persicus (Ixodida: Argasidae) isolate China.</title>
        <authorList>
            <person name="Chen Y.-Y."/>
            <person name="Gao Y."/>
            <person name="Sun M.-Q."/>
            <person name="Wu T.-T."/>
            <person name="Chang Q.-C."/>
        </authorList>
    </citation>
    <scope>NUCLEOTIDE SEQUENCE</scope>
</reference>
<dbReference type="PRINTS" id="PR01437">
    <property type="entry name" value="NUOXDRDTASE4"/>
</dbReference>
<evidence type="ECO:0000256" key="17">
    <source>
        <dbReference type="RuleBase" id="RU003297"/>
    </source>
</evidence>
<feature type="transmembrane region" description="Helical" evidence="17">
    <location>
        <begin position="139"/>
        <end position="160"/>
    </location>
</feature>
<feature type="transmembrane region" description="Helical" evidence="17">
    <location>
        <begin position="419"/>
        <end position="440"/>
    </location>
</feature>
<dbReference type="RefSeq" id="YP_010028946.1">
    <property type="nucleotide sequence ID" value="NC_053794.1"/>
</dbReference>
<feature type="transmembrane region" description="Helical" evidence="17">
    <location>
        <begin position="180"/>
        <end position="202"/>
    </location>
</feature>
<dbReference type="GO" id="GO:0003954">
    <property type="term" value="F:NADH dehydrogenase activity"/>
    <property type="evidence" value="ECO:0007669"/>
    <property type="project" value="TreeGrafter"/>
</dbReference>
<feature type="transmembrane region" description="Helical" evidence="17">
    <location>
        <begin position="329"/>
        <end position="354"/>
    </location>
</feature>
<keyword evidence="14 17" id="KW-0496">Mitochondrion</keyword>
<evidence type="ECO:0000259" key="18">
    <source>
        <dbReference type="Pfam" id="PF00361"/>
    </source>
</evidence>